<protein>
    <submittedName>
        <fullName evidence="2">Uncharacterized protein</fullName>
    </submittedName>
</protein>
<gene>
    <name evidence="2" type="ORF">BDW02DRAFT_567281</name>
</gene>
<sequence length="64" mass="6551">MAVGGYTSYPTQLISPPSSPGRTACRICPAVNAGTVTDEAKSIILLPLGNLVNPVMSLVVALHS</sequence>
<dbReference type="Proteomes" id="UP000800040">
    <property type="component" value="Unassembled WGS sequence"/>
</dbReference>
<evidence type="ECO:0000313" key="2">
    <source>
        <dbReference type="EMBL" id="KAF1836231.1"/>
    </source>
</evidence>
<dbReference type="AlphaFoldDB" id="A0A6A5KKR0"/>
<name>A0A6A5KKR0_9PLEO</name>
<organism evidence="2 3">
    <name type="scientific">Decorospora gaudefroyi</name>
    <dbReference type="NCBI Taxonomy" id="184978"/>
    <lineage>
        <taxon>Eukaryota</taxon>
        <taxon>Fungi</taxon>
        <taxon>Dikarya</taxon>
        <taxon>Ascomycota</taxon>
        <taxon>Pezizomycotina</taxon>
        <taxon>Dothideomycetes</taxon>
        <taxon>Pleosporomycetidae</taxon>
        <taxon>Pleosporales</taxon>
        <taxon>Pleosporineae</taxon>
        <taxon>Pleosporaceae</taxon>
        <taxon>Decorospora</taxon>
    </lineage>
</organism>
<evidence type="ECO:0000256" key="1">
    <source>
        <dbReference type="SAM" id="MobiDB-lite"/>
    </source>
</evidence>
<evidence type="ECO:0000313" key="3">
    <source>
        <dbReference type="Proteomes" id="UP000800040"/>
    </source>
</evidence>
<feature type="region of interest" description="Disordered" evidence="1">
    <location>
        <begin position="1"/>
        <end position="21"/>
    </location>
</feature>
<proteinExistence type="predicted"/>
<dbReference type="EMBL" id="ML975276">
    <property type="protein sequence ID" value="KAF1836231.1"/>
    <property type="molecule type" value="Genomic_DNA"/>
</dbReference>
<accession>A0A6A5KKR0</accession>
<keyword evidence="3" id="KW-1185">Reference proteome</keyword>
<reference evidence="2" key="1">
    <citation type="submission" date="2020-01" db="EMBL/GenBank/DDBJ databases">
        <authorList>
            <consortium name="DOE Joint Genome Institute"/>
            <person name="Haridas S."/>
            <person name="Albert R."/>
            <person name="Binder M."/>
            <person name="Bloem J."/>
            <person name="Labutti K."/>
            <person name="Salamov A."/>
            <person name="Andreopoulos B."/>
            <person name="Baker S.E."/>
            <person name="Barry K."/>
            <person name="Bills G."/>
            <person name="Bluhm B.H."/>
            <person name="Cannon C."/>
            <person name="Castanera R."/>
            <person name="Culley D.E."/>
            <person name="Daum C."/>
            <person name="Ezra D."/>
            <person name="Gonzalez J.B."/>
            <person name="Henrissat B."/>
            <person name="Kuo A."/>
            <person name="Liang C."/>
            <person name="Lipzen A."/>
            <person name="Lutzoni F."/>
            <person name="Magnuson J."/>
            <person name="Mondo S."/>
            <person name="Nolan M."/>
            <person name="Ohm R."/>
            <person name="Pangilinan J."/>
            <person name="Park H.-J."/>
            <person name="Ramirez L."/>
            <person name="Alfaro M."/>
            <person name="Sun H."/>
            <person name="Tritt A."/>
            <person name="Yoshinaga Y."/>
            <person name="Zwiers L.-H."/>
            <person name="Turgeon B.G."/>
            <person name="Goodwin S.B."/>
            <person name="Spatafora J.W."/>
            <person name="Crous P.W."/>
            <person name="Grigoriev I.V."/>
        </authorList>
    </citation>
    <scope>NUCLEOTIDE SEQUENCE</scope>
    <source>
        <strain evidence="2">P77</strain>
    </source>
</reference>